<gene>
    <name evidence="1" type="ORF">MHM_00590</name>
</gene>
<name>G8C2M9_9MOLU</name>
<reference evidence="1" key="1">
    <citation type="submission" date="2011-11" db="EMBL/GenBank/DDBJ databases">
        <title>Complete genome sequence of Candidatus Mycoplasma haemominutum.</title>
        <authorList>
            <person name="Barker E.N."/>
            <person name="Darby A.C."/>
            <person name="Helps C.R."/>
            <person name="Peters I.R."/>
            <person name="Hughes M.A."/>
            <person name="Radford A.D."/>
            <person name="Novacco M."/>
            <person name="Boretti F."/>
            <person name="Hofmann-Lehmann R."/>
            <person name="Tasker S."/>
        </authorList>
    </citation>
    <scope>NUCLEOTIDE SEQUENCE</scope>
    <source>
        <strain evidence="1">Birmingham 1</strain>
    </source>
</reference>
<sequence>MFGRSCLSYLMHEVKNVDIYITFSGDQLQLVFLDGASKNFLFEIFIPLSSVVPLLPQRVEAALLNQGLTFQNLRSVYLVQKPSRWNSNRLVAAFVRTIGFALPIEIYCLSLSKDSREDIEILKDRNRFWDFLSKFRKVSWGELKALYNSCSITNI</sequence>
<dbReference type="EMBL" id="HE613254">
    <property type="protein sequence ID" value="CCE66577.1"/>
    <property type="molecule type" value="Genomic_DNA"/>
</dbReference>
<reference evidence="1" key="2">
    <citation type="submission" date="2011-11" db="EMBL/GenBank/DDBJ databases">
        <authorList>
            <person name="Barker E."/>
        </authorList>
    </citation>
    <scope>NUCLEOTIDE SEQUENCE</scope>
    <source>
        <strain evidence="1">Birmingham 1</strain>
    </source>
</reference>
<organism evidence="1">
    <name type="scientific">Candidatus Mycoplasma haematominutum 'Birmingham 1'</name>
    <dbReference type="NCBI Taxonomy" id="1116213"/>
    <lineage>
        <taxon>Bacteria</taxon>
        <taxon>Bacillati</taxon>
        <taxon>Mycoplasmatota</taxon>
        <taxon>Mollicutes</taxon>
        <taxon>Mycoplasmataceae</taxon>
        <taxon>Mycoplasma</taxon>
    </lineage>
</organism>
<dbReference type="HOGENOM" id="CLU_1853015_0_0_14"/>
<proteinExistence type="predicted"/>
<dbReference type="KEGG" id="mhb:MHM_00590"/>
<accession>G8C2M9</accession>
<dbReference type="AlphaFoldDB" id="G8C2M9"/>
<protein>
    <submittedName>
        <fullName evidence="1">Uncharacterized protein</fullName>
    </submittedName>
</protein>
<evidence type="ECO:0000313" key="1">
    <source>
        <dbReference type="EMBL" id="CCE66577.1"/>
    </source>
</evidence>
<dbReference type="PATRIC" id="fig|1116213.3.peg.58"/>